<gene>
    <name evidence="1" type="ORF">RFULGI_LOCUS7615</name>
</gene>
<feature type="non-terminal residue" evidence="1">
    <location>
        <position position="1"/>
    </location>
</feature>
<dbReference type="OrthoDB" id="10658415at2759"/>
<comment type="caution">
    <text evidence="1">The sequence shown here is derived from an EMBL/GenBank/DDBJ whole genome shotgun (WGS) entry which is preliminary data.</text>
</comment>
<protein>
    <submittedName>
        <fullName evidence="1">17513_t:CDS:1</fullName>
    </submittedName>
</protein>
<reference evidence="1" key="1">
    <citation type="submission" date="2021-06" db="EMBL/GenBank/DDBJ databases">
        <authorList>
            <person name="Kallberg Y."/>
            <person name="Tangrot J."/>
            <person name="Rosling A."/>
        </authorList>
    </citation>
    <scope>NUCLEOTIDE SEQUENCE</scope>
    <source>
        <strain evidence="1">IN212</strain>
    </source>
</reference>
<evidence type="ECO:0000313" key="2">
    <source>
        <dbReference type="Proteomes" id="UP000789396"/>
    </source>
</evidence>
<dbReference type="Proteomes" id="UP000789396">
    <property type="component" value="Unassembled WGS sequence"/>
</dbReference>
<sequence length="438" mass="51750">YNQRRKEYIQQKNKERYSKSQGINTTFVPPQKINTTSEVHEINTTDELIQARREIINTTETANPERKSSGETKPNQLIQPNSLWSDYYPVKKPTCASCLQAGIKENEYHFCSEELVQAGIYQCQVKHWVKFYHDSHMKKCDCSRQYIIDFLNNLSEESKVDDVIKELFKFLFGASPNQITSEDVEMMKKKLRLPLHWGGPSIHGGLLSYTKKTLSEKVINQIKHLPRYHNLNSEQKKLVDKLIRNGELNLHNSQNITTDFLQEITNYKLLDYDNIVNCYGISRESENEFYQEYINETTEYNESFSMLNDSPLYSYEIHPSAIYTSRLLDFKNLPKPQNSKEINEWFYSQSKNEISVDTKLLNFIEKAQKNNLTSVFTNLELSEKKVFPEDAAYCKWLKDEIKMNPEEFLNENNKEELYELFQEYEKQQFQAQILFKEH</sequence>
<accession>A0A9N9GUU6</accession>
<keyword evidence="2" id="KW-1185">Reference proteome</keyword>
<evidence type="ECO:0000313" key="1">
    <source>
        <dbReference type="EMBL" id="CAG8628107.1"/>
    </source>
</evidence>
<proteinExistence type="predicted"/>
<dbReference type="AlphaFoldDB" id="A0A9N9GUU6"/>
<organism evidence="1 2">
    <name type="scientific">Racocetra fulgida</name>
    <dbReference type="NCBI Taxonomy" id="60492"/>
    <lineage>
        <taxon>Eukaryota</taxon>
        <taxon>Fungi</taxon>
        <taxon>Fungi incertae sedis</taxon>
        <taxon>Mucoromycota</taxon>
        <taxon>Glomeromycotina</taxon>
        <taxon>Glomeromycetes</taxon>
        <taxon>Diversisporales</taxon>
        <taxon>Gigasporaceae</taxon>
        <taxon>Racocetra</taxon>
    </lineage>
</organism>
<name>A0A9N9GUU6_9GLOM</name>
<dbReference type="EMBL" id="CAJVPZ010011257">
    <property type="protein sequence ID" value="CAG8628107.1"/>
    <property type="molecule type" value="Genomic_DNA"/>
</dbReference>